<sequence length="56" mass="6350">MIGGFSTPVLNKDVAANHAHSLDGKTFEEIQSDMSEAEWIDNWNGTYSDHIDFDYE</sequence>
<gene>
    <name evidence="1" type="ORF">NC661_04945</name>
</gene>
<evidence type="ECO:0000313" key="1">
    <source>
        <dbReference type="EMBL" id="MDC3419712.1"/>
    </source>
</evidence>
<comment type="caution">
    <text evidence="1">The sequence shown here is derived from an EMBL/GenBank/DDBJ whole genome shotgun (WGS) entry which is preliminary data.</text>
</comment>
<reference evidence="1" key="1">
    <citation type="submission" date="2022-06" db="EMBL/GenBank/DDBJ databases">
        <title>Aquibacillus sp. a new bacterium isolated from soil saline samples.</title>
        <authorList>
            <person name="Galisteo C."/>
            <person name="De La Haba R."/>
            <person name="Sanchez-Porro C."/>
            <person name="Ventosa A."/>
        </authorList>
    </citation>
    <scope>NUCLEOTIDE SEQUENCE</scope>
    <source>
        <strain evidence="1">JCM 12387</strain>
    </source>
</reference>
<dbReference type="Proteomes" id="UP001145072">
    <property type="component" value="Unassembled WGS sequence"/>
</dbReference>
<evidence type="ECO:0000313" key="2">
    <source>
        <dbReference type="Proteomes" id="UP001145072"/>
    </source>
</evidence>
<dbReference type="AlphaFoldDB" id="A0A9X3WGZ0"/>
<keyword evidence="2" id="KW-1185">Reference proteome</keyword>
<name>A0A9X3WGZ0_9BACI</name>
<dbReference type="EMBL" id="JAMQJZ010000002">
    <property type="protein sequence ID" value="MDC3419712.1"/>
    <property type="molecule type" value="Genomic_DNA"/>
</dbReference>
<organism evidence="1 2">
    <name type="scientific">Aquibacillus koreensis</name>
    <dbReference type="NCBI Taxonomy" id="279446"/>
    <lineage>
        <taxon>Bacteria</taxon>
        <taxon>Bacillati</taxon>
        <taxon>Bacillota</taxon>
        <taxon>Bacilli</taxon>
        <taxon>Bacillales</taxon>
        <taxon>Bacillaceae</taxon>
        <taxon>Aquibacillus</taxon>
    </lineage>
</organism>
<proteinExistence type="predicted"/>
<accession>A0A9X3WGZ0</accession>
<protein>
    <submittedName>
        <fullName evidence="1">Uncharacterized protein</fullName>
    </submittedName>
</protein>